<keyword evidence="6 8" id="KW-1133">Transmembrane helix</keyword>
<dbReference type="STRING" id="1125712.HMPREF1316_1696"/>
<evidence type="ECO:0000256" key="7">
    <source>
        <dbReference type="ARBA" id="ARBA00023136"/>
    </source>
</evidence>
<dbReference type="Pfam" id="PF02028">
    <property type="entry name" value="BCCT"/>
    <property type="match status" value="1"/>
</dbReference>
<proteinExistence type="inferred from homology"/>
<dbReference type="eggNOG" id="COG1292">
    <property type="taxonomic scope" value="Bacteria"/>
</dbReference>
<feature type="transmembrane region" description="Helical" evidence="8">
    <location>
        <begin position="438"/>
        <end position="459"/>
    </location>
</feature>
<evidence type="ECO:0000256" key="4">
    <source>
        <dbReference type="ARBA" id="ARBA00022475"/>
    </source>
</evidence>
<feature type="transmembrane region" description="Helical" evidence="8">
    <location>
        <begin position="132"/>
        <end position="153"/>
    </location>
</feature>
<feature type="transmembrane region" description="Helical" evidence="8">
    <location>
        <begin position="221"/>
        <end position="243"/>
    </location>
</feature>
<dbReference type="PANTHER" id="PTHR30047:SF7">
    <property type="entry name" value="HIGH-AFFINITY CHOLINE TRANSPORT PROTEIN"/>
    <property type="match status" value="1"/>
</dbReference>
<evidence type="ECO:0000256" key="5">
    <source>
        <dbReference type="ARBA" id="ARBA00022692"/>
    </source>
</evidence>
<dbReference type="EMBL" id="AWEZ01000060">
    <property type="protein sequence ID" value="ERL07189.1"/>
    <property type="molecule type" value="Genomic_DNA"/>
</dbReference>
<organism evidence="9 10">
    <name type="scientific">Olsenella profusa F0195</name>
    <dbReference type="NCBI Taxonomy" id="1125712"/>
    <lineage>
        <taxon>Bacteria</taxon>
        <taxon>Bacillati</taxon>
        <taxon>Actinomycetota</taxon>
        <taxon>Coriobacteriia</taxon>
        <taxon>Coriobacteriales</taxon>
        <taxon>Atopobiaceae</taxon>
        <taxon>Olsenella</taxon>
    </lineage>
</organism>
<feature type="transmembrane region" description="Helical" evidence="8">
    <location>
        <begin position="340"/>
        <end position="359"/>
    </location>
</feature>
<dbReference type="InterPro" id="IPR000060">
    <property type="entry name" value="BCCT_transptr"/>
</dbReference>
<feature type="transmembrane region" description="Helical" evidence="8">
    <location>
        <begin position="187"/>
        <end position="209"/>
    </location>
</feature>
<dbReference type="Proteomes" id="UP000016638">
    <property type="component" value="Unassembled WGS sequence"/>
</dbReference>
<evidence type="ECO:0000256" key="6">
    <source>
        <dbReference type="ARBA" id="ARBA00022989"/>
    </source>
</evidence>
<gene>
    <name evidence="9" type="ORF">HMPREF1316_1696</name>
</gene>
<keyword evidence="3" id="KW-0813">Transport</keyword>
<comment type="subcellular location">
    <subcellularLocation>
        <location evidence="1">Cell membrane</location>
        <topology evidence="1">Multi-pass membrane protein</topology>
    </subcellularLocation>
</comment>
<dbReference type="NCBIfam" id="TIGR00842">
    <property type="entry name" value="bcct"/>
    <property type="match status" value="1"/>
</dbReference>
<reference evidence="9 10" key="1">
    <citation type="submission" date="2013-08" db="EMBL/GenBank/DDBJ databases">
        <authorList>
            <person name="Durkin A.S."/>
            <person name="Haft D.R."/>
            <person name="McCorrison J."/>
            <person name="Torralba M."/>
            <person name="Gillis M."/>
            <person name="Haft D.H."/>
            <person name="Methe B."/>
            <person name="Sutton G."/>
            <person name="Nelson K.E."/>
        </authorList>
    </citation>
    <scope>NUCLEOTIDE SEQUENCE [LARGE SCALE GENOMIC DNA]</scope>
    <source>
        <strain evidence="9 10">F0195</strain>
    </source>
</reference>
<feature type="transmembrane region" description="Helical" evidence="8">
    <location>
        <begin position="255"/>
        <end position="275"/>
    </location>
</feature>
<evidence type="ECO:0000256" key="1">
    <source>
        <dbReference type="ARBA" id="ARBA00004651"/>
    </source>
</evidence>
<sequence>MVDKQVFAIAGVVCLLVIISTLLFPAQAADVIAGLFSGMTTNFGWFYMLLMAIFVAFALFLAFSRYGNVKLGKDDDKPEFSFASWFFMLFSAGMGIGLVFYSVAAPMSFFIQPPTAKPGTIQAAQDAMHYTFLHWGLHPWAAYVVIGAGLGYFQHRMGKPALLSSVFVPLFGEKACNGLFGKIVDALAVIVTVFGVTTSLGMGAIQISGGLGYEFGLPSGIPTMLAVVVIATIIYTVASVSGVDKGISLCANVNLWIMIGVMVFLFIAGNTTFLMDYFTESLGNYLTNIVKDSFWVDAFSQTNGWIDGWTIFFWAWWIAWAPFVGGFIARISKGRTIREFVIGALIFPSILSFFFMTVLGGNAIDLTLNGGVTAISEAITKDVSLGLFAMLNQMPLSGLLSVLCMVLLLVFFITSANGATLVCSMMTSRGVQNPPKRIIVFWSLVLGATAMGLLLAGGLSSVQTISVIGAFPFGFICLGVIVAVVKALKNEFDPESGSRRSLKETIAIDQAWYDDHRTEVEPTKGVA</sequence>
<keyword evidence="7 8" id="KW-0472">Membrane</keyword>
<evidence type="ECO:0000256" key="3">
    <source>
        <dbReference type="ARBA" id="ARBA00022448"/>
    </source>
</evidence>
<feature type="transmembrane region" description="Helical" evidence="8">
    <location>
        <begin position="465"/>
        <end position="485"/>
    </location>
</feature>
<feature type="transmembrane region" description="Helical" evidence="8">
    <location>
        <begin position="85"/>
        <end position="112"/>
    </location>
</feature>
<dbReference type="GO" id="GO:0022857">
    <property type="term" value="F:transmembrane transporter activity"/>
    <property type="evidence" value="ECO:0007669"/>
    <property type="project" value="InterPro"/>
</dbReference>
<name>U2T295_9ACTN</name>
<protein>
    <submittedName>
        <fullName evidence="9">Transporter, betaine/carnitine/choline family</fullName>
    </submittedName>
</protein>
<feature type="transmembrane region" description="Helical" evidence="8">
    <location>
        <begin position="309"/>
        <end position="328"/>
    </location>
</feature>
<keyword evidence="5 8" id="KW-0812">Transmembrane</keyword>
<feature type="transmembrane region" description="Helical" evidence="8">
    <location>
        <begin position="399"/>
        <end position="426"/>
    </location>
</feature>
<dbReference type="AlphaFoldDB" id="U2T295"/>
<dbReference type="PATRIC" id="fig|1125712.3.peg.1681"/>
<evidence type="ECO:0000313" key="9">
    <source>
        <dbReference type="EMBL" id="ERL07189.1"/>
    </source>
</evidence>
<dbReference type="InterPro" id="IPR018093">
    <property type="entry name" value="BCCT_CS"/>
</dbReference>
<feature type="transmembrane region" description="Helical" evidence="8">
    <location>
        <begin position="44"/>
        <end position="64"/>
    </location>
</feature>
<dbReference type="GO" id="GO:0005886">
    <property type="term" value="C:plasma membrane"/>
    <property type="evidence" value="ECO:0007669"/>
    <property type="project" value="UniProtKB-SubCell"/>
</dbReference>
<accession>U2T295</accession>
<evidence type="ECO:0000256" key="8">
    <source>
        <dbReference type="SAM" id="Phobius"/>
    </source>
</evidence>
<evidence type="ECO:0000256" key="2">
    <source>
        <dbReference type="ARBA" id="ARBA00005658"/>
    </source>
</evidence>
<keyword evidence="4" id="KW-1003">Cell membrane</keyword>
<evidence type="ECO:0000313" key="10">
    <source>
        <dbReference type="Proteomes" id="UP000016638"/>
    </source>
</evidence>
<dbReference type="PANTHER" id="PTHR30047">
    <property type="entry name" value="HIGH-AFFINITY CHOLINE TRANSPORT PROTEIN-RELATED"/>
    <property type="match status" value="1"/>
</dbReference>
<keyword evidence="10" id="KW-1185">Reference proteome</keyword>
<comment type="similarity">
    <text evidence="2">Belongs to the BCCT transporter (TC 2.A.15) family.</text>
</comment>
<comment type="caution">
    <text evidence="9">The sequence shown here is derived from an EMBL/GenBank/DDBJ whole genome shotgun (WGS) entry which is preliminary data.</text>
</comment>
<dbReference type="PROSITE" id="PS01303">
    <property type="entry name" value="BCCT"/>
    <property type="match status" value="1"/>
</dbReference>